<protein>
    <submittedName>
        <fullName evidence="1">Uncharacterized protein</fullName>
    </submittedName>
</protein>
<dbReference type="RefSeq" id="WP_108234670.1">
    <property type="nucleotide sequence ID" value="NZ_QASO01000119.1"/>
</dbReference>
<dbReference type="EMBL" id="QASO01000119">
    <property type="protein sequence ID" value="PTU77331.1"/>
    <property type="molecule type" value="Genomic_DNA"/>
</dbReference>
<sequence>MKIKVSNKEKLSSVIEQVEARARVRCISVEDIESAVKHIEKRLSAVLFKKDWVGLTFSVSPHCGKVPNSYKGTPEATKFKLERLASGWVVVDVSRGYMESVYINSFGMKAKADALVDFVCSNKYWN</sequence>
<evidence type="ECO:0000313" key="1">
    <source>
        <dbReference type="EMBL" id="PTU77331.1"/>
    </source>
</evidence>
<proteinExistence type="predicted"/>
<name>A0A2T5PI03_ECTOL</name>
<evidence type="ECO:0000313" key="2">
    <source>
        <dbReference type="Proteomes" id="UP000244052"/>
    </source>
</evidence>
<comment type="caution">
    <text evidence="1">The sequence shown here is derived from an EMBL/GenBank/DDBJ whole genome shotgun (WGS) entry which is preliminary data.</text>
</comment>
<gene>
    <name evidence="1" type="ORF">DBO86_20335</name>
</gene>
<keyword evidence="2" id="KW-1185">Reference proteome</keyword>
<accession>A0A2T5PI03</accession>
<reference evidence="1 2" key="1">
    <citation type="submission" date="2018-04" db="EMBL/GenBank/DDBJ databases">
        <title>Pseudomonas sp. nov., isolated from mangrove soil.</title>
        <authorList>
            <person name="Chen C."/>
        </authorList>
    </citation>
    <scope>NUCLEOTIDE SEQUENCE [LARGE SCALE GENOMIC DNA]</scope>
    <source>
        <strain evidence="1 2">JCM 14246</strain>
    </source>
</reference>
<dbReference type="Proteomes" id="UP000244052">
    <property type="component" value="Unassembled WGS sequence"/>
</dbReference>
<dbReference type="AlphaFoldDB" id="A0A2T5PI03"/>
<organism evidence="1 2">
    <name type="scientific">Ectopseudomonas oleovorans</name>
    <name type="common">Pseudomonas oleovorans</name>
    <dbReference type="NCBI Taxonomy" id="301"/>
    <lineage>
        <taxon>Bacteria</taxon>
        <taxon>Pseudomonadati</taxon>
        <taxon>Pseudomonadota</taxon>
        <taxon>Gammaproteobacteria</taxon>
        <taxon>Pseudomonadales</taxon>
        <taxon>Pseudomonadaceae</taxon>
        <taxon>Ectopseudomonas</taxon>
    </lineage>
</organism>